<name>A0A1M6R0Q5_9BACT</name>
<evidence type="ECO:0000313" key="2">
    <source>
        <dbReference type="Proteomes" id="UP000184510"/>
    </source>
</evidence>
<dbReference type="Pfam" id="PF07313">
    <property type="entry name" value="AmiA-like"/>
    <property type="match status" value="1"/>
</dbReference>
<dbReference type="SUPFAM" id="SSF54001">
    <property type="entry name" value="Cysteine proteinases"/>
    <property type="match status" value="1"/>
</dbReference>
<reference evidence="1 2" key="1">
    <citation type="submission" date="2016-11" db="EMBL/GenBank/DDBJ databases">
        <authorList>
            <person name="Jaros S."/>
            <person name="Januszkiewicz K."/>
            <person name="Wedrychowicz H."/>
        </authorList>
    </citation>
    <scope>NUCLEOTIDE SEQUENCE [LARGE SCALE GENOMIC DNA]</scope>
    <source>
        <strain evidence="1 2">DSM 18772</strain>
    </source>
</reference>
<dbReference type="Proteomes" id="UP000184510">
    <property type="component" value="Unassembled WGS sequence"/>
</dbReference>
<accession>A0A1M6R0Q5</accession>
<proteinExistence type="predicted"/>
<dbReference type="Gene3D" id="2.30.260.10">
    <property type="entry name" value="putative xylanase like domain"/>
    <property type="match status" value="1"/>
</dbReference>
<dbReference type="InParanoid" id="A0A1M6R0Q5"/>
<dbReference type="RefSeq" id="WP_143185071.1">
    <property type="nucleotide sequence ID" value="NZ_FQYR01000007.1"/>
</dbReference>
<dbReference type="OrthoDB" id="188690at2"/>
<keyword evidence="2" id="KW-1185">Reference proteome</keyword>
<evidence type="ECO:0008006" key="3">
    <source>
        <dbReference type="Google" id="ProtNLM"/>
    </source>
</evidence>
<dbReference type="Gene3D" id="1.10.3670.10">
    <property type="entry name" value="Putative xylanase like domain"/>
    <property type="match status" value="1"/>
</dbReference>
<organism evidence="1 2">
    <name type="scientific">Rubritalea squalenifaciens DSM 18772</name>
    <dbReference type="NCBI Taxonomy" id="1123071"/>
    <lineage>
        <taxon>Bacteria</taxon>
        <taxon>Pseudomonadati</taxon>
        <taxon>Verrucomicrobiota</taxon>
        <taxon>Verrucomicrobiia</taxon>
        <taxon>Verrucomicrobiales</taxon>
        <taxon>Rubritaleaceae</taxon>
        <taxon>Rubritalea</taxon>
    </lineage>
</organism>
<dbReference type="EMBL" id="FQYR01000007">
    <property type="protein sequence ID" value="SHK26071.1"/>
    <property type="molecule type" value="Genomic_DNA"/>
</dbReference>
<evidence type="ECO:0000313" key="1">
    <source>
        <dbReference type="EMBL" id="SHK26071.1"/>
    </source>
</evidence>
<dbReference type="InterPro" id="IPR038765">
    <property type="entry name" value="Papain-like_cys_pep_sf"/>
</dbReference>
<protein>
    <recommendedName>
        <fullName evidence="3">DUF1460 domain-containing protein</fullName>
    </recommendedName>
</protein>
<gene>
    <name evidence="1" type="ORF">SAMN02745181_3517</name>
</gene>
<dbReference type="AlphaFoldDB" id="A0A1M6R0Q5"/>
<sequence length="287" mass="33429">MMRILLTLLFLILPLTAREFLPQSVTFIGKSKFESITRKAIDGRWSQLPIGDRMAKIAMELEGIPYKAYTLEIHDKIESPSVNFQGLDCWTFFETVLGMARMLEKEKPSYTPSDLLAQIEHTRYRDGKCQGNYLDRLHYLIDWYRDNAKRRTITDITRKFPTSIAQNRCEEMTQLWKHYRYLKHNPDLRTGMAQHEKRLTAMKVEFIPKSKVKAIESQLRNGDIIGIVRHDNGSYCSHVGIIIRDSNKVARFMHASTTYKKVVVDKSISDYLQDFKKHAGIVIARPK</sequence>
<dbReference type="STRING" id="1123071.SAMN02745181_3517"/>
<dbReference type="InterPro" id="IPR010846">
    <property type="entry name" value="AmiA-like"/>
</dbReference>